<comment type="caution">
    <text evidence="2">The sequence shown here is derived from an EMBL/GenBank/DDBJ whole genome shotgun (WGS) entry which is preliminary data.</text>
</comment>
<dbReference type="EMBL" id="JAACJP010000003">
    <property type="protein sequence ID" value="KAF5385955.1"/>
    <property type="molecule type" value="Genomic_DNA"/>
</dbReference>
<gene>
    <name evidence="2" type="ORF">D9615_002646</name>
</gene>
<proteinExistence type="predicted"/>
<keyword evidence="3" id="KW-1185">Reference proteome</keyword>
<evidence type="ECO:0000313" key="3">
    <source>
        <dbReference type="Proteomes" id="UP000565441"/>
    </source>
</evidence>
<dbReference type="OrthoDB" id="2831558at2759"/>
<sequence>MHYSLGRARLVFNLLPVSICPPLRRPLSSLRSAHLSSSVFNFTRTCWQLPRRAFSGTSDSPGPDDLFNYTSGRWLVNNDLRLEERRREFDVDELCRLAAQSVGRSPQDIDTFVKLAEGGFNRTFLITMHGGFEMVARIPYPVTVPKFYAIASEVATMRFLRSSGLPVPEVYDYSPSSDNAAKTEYIFMEYVRGTKLSDVWLELEDEEIVSILRQLVQLESRMMSIRFPAGGSLYYTSDLEKVAGRTGIPLSDERFCVGLDARLHMWFGRRSQLDVDRGPYESAEAALVAGARKELAYLERFGRPLLPFQRERRESYDHKEQSPSDHVKNLERYLLIASLLVPKNSAPHHFCIRHPDLQPSNIIVSTSSDSNQLKIVGLLDWQHASILPPFLLANIPGRLQNYDDPVSQALIPPSLPANMDELDQFEQRHAMELYHRRLVHFHYVKDTEKYNKLHHDALSDPLSMFIGRLHYQAGAPWEGETHALKASLIEATEIWGLLTGEGVPCPVVFEPEDLRETKELSAKLQLADENFEGCQGIIGFGTDTWVSNEHYKMAMNLAELLKLRVLTELPKELRAKTEANWFLSDMDEKDYM</sequence>
<evidence type="ECO:0000313" key="2">
    <source>
        <dbReference type="EMBL" id="KAF5385955.1"/>
    </source>
</evidence>
<dbReference type="GO" id="GO:0005739">
    <property type="term" value="C:mitochondrion"/>
    <property type="evidence" value="ECO:0007669"/>
    <property type="project" value="TreeGrafter"/>
</dbReference>
<dbReference type="Proteomes" id="UP000565441">
    <property type="component" value="Unassembled WGS sequence"/>
</dbReference>
<organism evidence="2 3">
    <name type="scientific">Tricholomella constricta</name>
    <dbReference type="NCBI Taxonomy" id="117010"/>
    <lineage>
        <taxon>Eukaryota</taxon>
        <taxon>Fungi</taxon>
        <taxon>Dikarya</taxon>
        <taxon>Basidiomycota</taxon>
        <taxon>Agaricomycotina</taxon>
        <taxon>Agaricomycetes</taxon>
        <taxon>Agaricomycetidae</taxon>
        <taxon>Agaricales</taxon>
        <taxon>Tricholomatineae</taxon>
        <taxon>Lyophyllaceae</taxon>
        <taxon>Tricholomella</taxon>
    </lineage>
</organism>
<dbReference type="Gene3D" id="3.90.1200.10">
    <property type="match status" value="1"/>
</dbReference>
<dbReference type="Pfam" id="PF01636">
    <property type="entry name" value="APH"/>
    <property type="match status" value="1"/>
</dbReference>
<feature type="domain" description="Aminoglycoside phosphotransferase" evidence="1">
    <location>
        <begin position="115"/>
        <end position="389"/>
    </location>
</feature>
<dbReference type="PANTHER" id="PTHR36091:SF2">
    <property type="entry name" value="AMINOGLYCOSIDE PHOSPHOTRANSFERASE DOMAIN-CONTAINING PROTEIN"/>
    <property type="match status" value="1"/>
</dbReference>
<accession>A0A8H5M963</accession>
<dbReference type="Gene3D" id="3.30.200.20">
    <property type="entry name" value="Phosphorylase Kinase, domain 1"/>
    <property type="match status" value="1"/>
</dbReference>
<evidence type="ECO:0000259" key="1">
    <source>
        <dbReference type="Pfam" id="PF01636"/>
    </source>
</evidence>
<name>A0A8H5M963_9AGAR</name>
<dbReference type="SUPFAM" id="SSF56112">
    <property type="entry name" value="Protein kinase-like (PK-like)"/>
    <property type="match status" value="1"/>
</dbReference>
<dbReference type="InterPro" id="IPR002575">
    <property type="entry name" value="Aminoglycoside_PTrfase"/>
</dbReference>
<dbReference type="InterPro" id="IPR051035">
    <property type="entry name" value="Mito_inheritance_9"/>
</dbReference>
<dbReference type="AlphaFoldDB" id="A0A8H5M963"/>
<dbReference type="PANTHER" id="PTHR36091">
    <property type="entry name" value="ALTERED INHERITANCE OF MITOCHONDRIA PROTEIN 9, MITOCHONDRIAL"/>
    <property type="match status" value="1"/>
</dbReference>
<protein>
    <recommendedName>
        <fullName evidence="1">Aminoglycoside phosphotransferase domain-containing protein</fullName>
    </recommendedName>
</protein>
<dbReference type="InterPro" id="IPR011009">
    <property type="entry name" value="Kinase-like_dom_sf"/>
</dbReference>
<reference evidence="2 3" key="1">
    <citation type="journal article" date="2020" name="ISME J.">
        <title>Uncovering the hidden diversity of litter-decomposition mechanisms in mushroom-forming fungi.</title>
        <authorList>
            <person name="Floudas D."/>
            <person name="Bentzer J."/>
            <person name="Ahren D."/>
            <person name="Johansson T."/>
            <person name="Persson P."/>
            <person name="Tunlid A."/>
        </authorList>
    </citation>
    <scope>NUCLEOTIDE SEQUENCE [LARGE SCALE GENOMIC DNA]</scope>
    <source>
        <strain evidence="2 3">CBS 661.87</strain>
    </source>
</reference>